<organism evidence="1 2">
    <name type="scientific">Lentinula raphanica</name>
    <dbReference type="NCBI Taxonomy" id="153919"/>
    <lineage>
        <taxon>Eukaryota</taxon>
        <taxon>Fungi</taxon>
        <taxon>Dikarya</taxon>
        <taxon>Basidiomycota</taxon>
        <taxon>Agaricomycotina</taxon>
        <taxon>Agaricomycetes</taxon>
        <taxon>Agaricomycetidae</taxon>
        <taxon>Agaricales</taxon>
        <taxon>Marasmiineae</taxon>
        <taxon>Omphalotaceae</taxon>
        <taxon>Lentinula</taxon>
    </lineage>
</organism>
<evidence type="ECO:0008006" key="3">
    <source>
        <dbReference type="Google" id="ProtNLM"/>
    </source>
</evidence>
<dbReference type="InterPro" id="IPR011333">
    <property type="entry name" value="SKP1/BTB/POZ_sf"/>
</dbReference>
<keyword evidence="2" id="KW-1185">Reference proteome</keyword>
<protein>
    <recommendedName>
        <fullName evidence="3">BTB domain-containing protein</fullName>
    </recommendedName>
</protein>
<feature type="non-terminal residue" evidence="1">
    <location>
        <position position="130"/>
    </location>
</feature>
<evidence type="ECO:0000313" key="2">
    <source>
        <dbReference type="Proteomes" id="UP001163846"/>
    </source>
</evidence>
<dbReference type="Gene3D" id="3.30.710.10">
    <property type="entry name" value="Potassium Channel Kv1.1, Chain A"/>
    <property type="match status" value="1"/>
</dbReference>
<sequence>NVAFRSSDDVLFRMDQWHLVFVSKIFPPICCLPDEVVELNEDSETLELLFTFAYPDLSIPDIGSLSFDTLKKLFVAADKYAFNAAIEICLAHFHRFAQTHPFEILTLAGPYNHRSLLTAVAPYAVNLTPE</sequence>
<comment type="caution">
    <text evidence="1">The sequence shown here is derived from an EMBL/GenBank/DDBJ whole genome shotgun (WGS) entry which is preliminary data.</text>
</comment>
<name>A0AA38UDY0_9AGAR</name>
<reference evidence="1" key="1">
    <citation type="submission" date="2022-08" db="EMBL/GenBank/DDBJ databases">
        <authorList>
            <consortium name="DOE Joint Genome Institute"/>
            <person name="Min B."/>
            <person name="Riley R."/>
            <person name="Sierra-Patev S."/>
            <person name="Naranjo-Ortiz M."/>
            <person name="Looney B."/>
            <person name="Konkel Z."/>
            <person name="Slot J.C."/>
            <person name="Sakamoto Y."/>
            <person name="Steenwyk J.L."/>
            <person name="Rokas A."/>
            <person name="Carro J."/>
            <person name="Camarero S."/>
            <person name="Ferreira P."/>
            <person name="Molpeceres G."/>
            <person name="Ruiz-Duenas F.J."/>
            <person name="Serrano A."/>
            <person name="Henrissat B."/>
            <person name="Drula E."/>
            <person name="Hughes K.W."/>
            <person name="Mata J.L."/>
            <person name="Ishikawa N.K."/>
            <person name="Vargas-Isla R."/>
            <person name="Ushijima S."/>
            <person name="Smith C.A."/>
            <person name="Ahrendt S."/>
            <person name="Andreopoulos W."/>
            <person name="He G."/>
            <person name="Labutti K."/>
            <person name="Lipzen A."/>
            <person name="Ng V."/>
            <person name="Sandor L."/>
            <person name="Barry K."/>
            <person name="Martinez A.T."/>
            <person name="Xiao Y."/>
            <person name="Gibbons J.G."/>
            <person name="Terashima K."/>
            <person name="Hibbett D.S."/>
            <person name="Grigoriev I.V."/>
        </authorList>
    </citation>
    <scope>NUCLEOTIDE SEQUENCE</scope>
    <source>
        <strain evidence="1">TFB9207</strain>
    </source>
</reference>
<gene>
    <name evidence="1" type="ORF">F5878DRAFT_511358</name>
</gene>
<feature type="non-terminal residue" evidence="1">
    <location>
        <position position="1"/>
    </location>
</feature>
<accession>A0AA38UDY0</accession>
<dbReference type="AlphaFoldDB" id="A0AA38UDY0"/>
<dbReference type="Proteomes" id="UP001163846">
    <property type="component" value="Unassembled WGS sequence"/>
</dbReference>
<evidence type="ECO:0000313" key="1">
    <source>
        <dbReference type="EMBL" id="KAJ3838272.1"/>
    </source>
</evidence>
<dbReference type="EMBL" id="MU806192">
    <property type="protein sequence ID" value="KAJ3838272.1"/>
    <property type="molecule type" value="Genomic_DNA"/>
</dbReference>
<proteinExistence type="predicted"/>